<dbReference type="OrthoDB" id="318670at2157"/>
<reference evidence="1 2" key="1">
    <citation type="journal article" date="2014" name="PLoS Genet.">
        <title>Phylogenetically driven sequencing of extremely halophilic archaea reveals strategies for static and dynamic osmo-response.</title>
        <authorList>
            <person name="Becker E.A."/>
            <person name="Seitzer P.M."/>
            <person name="Tritt A."/>
            <person name="Larsen D."/>
            <person name="Krusor M."/>
            <person name="Yao A.I."/>
            <person name="Wu D."/>
            <person name="Madern D."/>
            <person name="Eisen J.A."/>
            <person name="Darling A.E."/>
            <person name="Facciotti M.T."/>
        </authorList>
    </citation>
    <scope>NUCLEOTIDE SEQUENCE [LARGE SCALE GENOMIC DNA]</scope>
    <source>
        <strain evidence="1 2">DSM 10284</strain>
    </source>
</reference>
<dbReference type="AlphaFoldDB" id="M0EAE4"/>
<accession>M0EAE4</accession>
<comment type="caution">
    <text evidence="1">The sequence shown here is derived from an EMBL/GenBank/DDBJ whole genome shotgun (WGS) entry which is preliminary data.</text>
</comment>
<protein>
    <submittedName>
        <fullName evidence="1">Uncharacterized protein</fullName>
    </submittedName>
</protein>
<dbReference type="Proteomes" id="UP000011509">
    <property type="component" value="Unassembled WGS sequence"/>
</dbReference>
<sequence length="78" mass="8596">MTIAHLQHALTASAAGDIPGVTGGLFRAIRTLDETQYPEIAAAIRTARGVDPRSRTVRQYIRAILRRLIAVVNCWEPQ</sequence>
<dbReference type="EMBL" id="AOJL01000062">
    <property type="protein sequence ID" value="ELZ43384.1"/>
    <property type="molecule type" value="Genomic_DNA"/>
</dbReference>
<evidence type="ECO:0000313" key="2">
    <source>
        <dbReference type="Proteomes" id="UP000011509"/>
    </source>
</evidence>
<name>M0EAE4_9EURY</name>
<gene>
    <name evidence="1" type="ORF">C464_16697</name>
</gene>
<organism evidence="1 2">
    <name type="scientific">Halorubrum coriense DSM 10284</name>
    <dbReference type="NCBI Taxonomy" id="1227466"/>
    <lineage>
        <taxon>Archaea</taxon>
        <taxon>Methanobacteriati</taxon>
        <taxon>Methanobacteriota</taxon>
        <taxon>Stenosarchaea group</taxon>
        <taxon>Halobacteria</taxon>
        <taxon>Halobacteriales</taxon>
        <taxon>Haloferacaceae</taxon>
        <taxon>Halorubrum</taxon>
    </lineage>
</organism>
<dbReference type="STRING" id="1227466.C464_16697"/>
<evidence type="ECO:0000313" key="1">
    <source>
        <dbReference type="EMBL" id="ELZ43384.1"/>
    </source>
</evidence>
<dbReference type="RefSeq" id="WP_006114871.1">
    <property type="nucleotide sequence ID" value="NZ_AOJL01000062.1"/>
</dbReference>
<proteinExistence type="predicted"/>
<keyword evidence="2" id="KW-1185">Reference proteome</keyword>